<protein>
    <recommendedName>
        <fullName evidence="1">Reverse transcriptase domain-containing protein</fullName>
    </recommendedName>
</protein>
<dbReference type="PANTHER" id="PTHR33332">
    <property type="entry name" value="REVERSE TRANSCRIPTASE DOMAIN-CONTAINING PROTEIN"/>
    <property type="match status" value="1"/>
</dbReference>
<feature type="domain" description="Reverse transcriptase" evidence="1">
    <location>
        <begin position="1"/>
        <end position="112"/>
    </location>
</feature>
<keyword evidence="3" id="KW-1185">Reference proteome</keyword>
<dbReference type="Proteomes" id="UP000594220">
    <property type="component" value="Unplaced"/>
</dbReference>
<dbReference type="AlphaFoldDB" id="A0A7M4FDT0"/>
<reference evidence="2" key="1">
    <citation type="submission" date="2025-08" db="UniProtKB">
        <authorList>
            <consortium name="Ensembl"/>
        </authorList>
    </citation>
    <scope>IDENTIFICATION</scope>
</reference>
<evidence type="ECO:0000313" key="3">
    <source>
        <dbReference type="Proteomes" id="UP000594220"/>
    </source>
</evidence>
<evidence type="ECO:0000259" key="1">
    <source>
        <dbReference type="PROSITE" id="PS50878"/>
    </source>
</evidence>
<sequence>MVAPRGVVVDRSFLTRRDEGSGVPQGSLLEPVLFNIFISDLDVESTLSKFTDDTRLWGEEGMLEGRDRIQLDLDGLQRWVDENRMQFNADRCKVLHLGRRNQQHPYRLGNSLLVNTVAERDLGVIADSRMNTSLQCEEVVSKANRTLSCIYRCITSKSKEMILPLCAALVKPQLESCVQFWALHFKRDVASTERVQKRATRMVKRQQGRPYEDRLKGLILLSLHKRRLRGGLVVVYQLTRRDQQELGEALFPQAPPGITRDNGHRLLERRFRLDIRRHYLQLGLPSSGMGSQERWCSLLPLGS</sequence>
<dbReference type="GeneTree" id="ENSGT00940000154136"/>
<dbReference type="InterPro" id="IPR000477">
    <property type="entry name" value="RT_dom"/>
</dbReference>
<dbReference type="Ensembl" id="ENSCPRT00005027543.1">
    <property type="protein sequence ID" value="ENSCPRP00005023590.1"/>
    <property type="gene ID" value="ENSCPRG00005016386.1"/>
</dbReference>
<evidence type="ECO:0000313" key="2">
    <source>
        <dbReference type="Ensembl" id="ENSCPRP00005023590.1"/>
    </source>
</evidence>
<reference evidence="2" key="2">
    <citation type="submission" date="2025-09" db="UniProtKB">
        <authorList>
            <consortium name="Ensembl"/>
        </authorList>
    </citation>
    <scope>IDENTIFICATION</scope>
</reference>
<accession>A0A7M4FDT0</accession>
<proteinExistence type="predicted"/>
<dbReference type="OMA" id="CHMEMGR"/>
<dbReference type="PROSITE" id="PS50878">
    <property type="entry name" value="RT_POL"/>
    <property type="match status" value="1"/>
</dbReference>
<organism evidence="2 3">
    <name type="scientific">Crocodylus porosus</name>
    <name type="common">Saltwater crocodile</name>
    <name type="synonym">Estuarine crocodile</name>
    <dbReference type="NCBI Taxonomy" id="8502"/>
    <lineage>
        <taxon>Eukaryota</taxon>
        <taxon>Metazoa</taxon>
        <taxon>Chordata</taxon>
        <taxon>Craniata</taxon>
        <taxon>Vertebrata</taxon>
        <taxon>Euteleostomi</taxon>
        <taxon>Archelosauria</taxon>
        <taxon>Archosauria</taxon>
        <taxon>Crocodylia</taxon>
        <taxon>Longirostres</taxon>
        <taxon>Crocodylidae</taxon>
        <taxon>Crocodylus</taxon>
    </lineage>
</organism>
<name>A0A7M4FDT0_CROPO</name>